<evidence type="ECO:0000256" key="1">
    <source>
        <dbReference type="ARBA" id="ARBA00009481"/>
    </source>
</evidence>
<proteinExistence type="inferred from homology"/>
<comment type="caution">
    <text evidence="6">The sequence shown here is derived from an EMBL/GenBank/DDBJ whole genome shotgun (WGS) entry which is preliminary data.</text>
</comment>
<dbReference type="GO" id="GO:0016757">
    <property type="term" value="F:glycosyltransferase activity"/>
    <property type="evidence" value="ECO:0007669"/>
    <property type="project" value="UniProtKB-KW"/>
</dbReference>
<sequence>MTPRICIAVETYHKPGQTFVNRHIRHMFGGNTCVYANRFAGPDPYDKAVFVRSQGHGGPLDALARPFVKAWSRSVHRTSRMPHGAARRGFLTFLREQQVDAILAEFGTEAQVMVGVAAEAGIPCFTYWRGSDASHSLNQPTRAESYRRMMPRLAGMFAVSRFLLDNLAAHGIAHPNAHVVPSGVDVRRFVPGDKTPGSYLAVGRMVQKKAPKTSLRAFADATRGTMATLRFIGDGPELEPTRALAAELGIADRVRFDGAQPHDVVRDALAETQVFVQHSVVGKGGNTEGLPTSIQEALASGCVVISTRHAGIPEAVEHGVNGWLCDEHDLPAMTDLIRRSLTADTAAMARAARDTAVSRFDNDVLLARVEDMIRAAL</sequence>
<evidence type="ECO:0000259" key="4">
    <source>
        <dbReference type="Pfam" id="PF00534"/>
    </source>
</evidence>
<evidence type="ECO:0000256" key="2">
    <source>
        <dbReference type="ARBA" id="ARBA00022676"/>
    </source>
</evidence>
<dbReference type="OrthoDB" id="9790710at2"/>
<dbReference type="InterPro" id="IPR001296">
    <property type="entry name" value="Glyco_trans_1"/>
</dbReference>
<evidence type="ECO:0000256" key="3">
    <source>
        <dbReference type="ARBA" id="ARBA00022679"/>
    </source>
</evidence>
<dbReference type="Pfam" id="PF00534">
    <property type="entry name" value="Glycos_transf_1"/>
    <property type="match status" value="1"/>
</dbReference>
<keyword evidence="2" id="KW-0328">Glycosyltransferase</keyword>
<evidence type="ECO:0000313" key="6">
    <source>
        <dbReference type="EMBL" id="EKE45804.1"/>
    </source>
</evidence>
<dbReference type="InterPro" id="IPR028098">
    <property type="entry name" value="Glyco_trans_4-like_N"/>
</dbReference>
<dbReference type="AlphaFoldDB" id="K2HT52"/>
<name>K2HT52_9RHOB</name>
<organism evidence="6 7">
    <name type="scientific">Oceaniovalibus guishaninsula JLT2003</name>
    <dbReference type="NCBI Taxonomy" id="1231392"/>
    <lineage>
        <taxon>Bacteria</taxon>
        <taxon>Pseudomonadati</taxon>
        <taxon>Pseudomonadota</taxon>
        <taxon>Alphaproteobacteria</taxon>
        <taxon>Rhodobacterales</taxon>
        <taxon>Roseobacteraceae</taxon>
        <taxon>Oceaniovalibus</taxon>
    </lineage>
</organism>
<dbReference type="SUPFAM" id="SSF53756">
    <property type="entry name" value="UDP-Glycosyltransferase/glycogen phosphorylase"/>
    <property type="match status" value="1"/>
</dbReference>
<accession>K2HT52</accession>
<feature type="domain" description="Glycosyl transferase family 1" evidence="4">
    <location>
        <begin position="194"/>
        <end position="344"/>
    </location>
</feature>
<keyword evidence="3 6" id="KW-0808">Transferase</keyword>
<dbReference type="eggNOG" id="COG0438">
    <property type="taxonomic scope" value="Bacteria"/>
</dbReference>
<evidence type="ECO:0000259" key="5">
    <source>
        <dbReference type="Pfam" id="PF13439"/>
    </source>
</evidence>
<dbReference type="PANTHER" id="PTHR12526:SF640">
    <property type="entry name" value="COLANIC ACID BIOSYNTHESIS GLYCOSYLTRANSFERASE WCAL-RELATED"/>
    <property type="match status" value="1"/>
</dbReference>
<dbReference type="Proteomes" id="UP000006765">
    <property type="component" value="Unassembled WGS sequence"/>
</dbReference>
<dbReference type="EMBL" id="AMGO01000001">
    <property type="protein sequence ID" value="EKE45804.1"/>
    <property type="molecule type" value="Genomic_DNA"/>
</dbReference>
<reference evidence="6 7" key="1">
    <citation type="journal article" date="2012" name="J. Bacteriol.">
        <title>Draft Genome Sequence of Oceaniovalibus guishaninsula JLT2003T.</title>
        <authorList>
            <person name="Tang K."/>
            <person name="Liu K."/>
            <person name="Jiao N."/>
        </authorList>
    </citation>
    <scope>NUCLEOTIDE SEQUENCE [LARGE SCALE GENOMIC DNA]</scope>
    <source>
        <strain evidence="6 7">JLT2003</strain>
    </source>
</reference>
<dbReference type="Gene3D" id="3.40.50.2000">
    <property type="entry name" value="Glycogen Phosphorylase B"/>
    <property type="match status" value="2"/>
</dbReference>
<comment type="similarity">
    <text evidence="1">Belongs to the glycosyltransferase group 1 family. Glycosyltransferase 4 subfamily.</text>
</comment>
<gene>
    <name evidence="6" type="ORF">OCGS_0030</name>
</gene>
<keyword evidence="7" id="KW-1185">Reference proteome</keyword>
<dbReference type="STRING" id="1231392.OCGS_0030"/>
<dbReference type="RefSeq" id="WP_007425183.1">
    <property type="nucleotide sequence ID" value="NZ_AMGO01000001.1"/>
</dbReference>
<dbReference type="Pfam" id="PF13439">
    <property type="entry name" value="Glyco_transf_4"/>
    <property type="match status" value="1"/>
</dbReference>
<dbReference type="PANTHER" id="PTHR12526">
    <property type="entry name" value="GLYCOSYLTRANSFERASE"/>
    <property type="match status" value="1"/>
</dbReference>
<evidence type="ECO:0000313" key="7">
    <source>
        <dbReference type="Proteomes" id="UP000006765"/>
    </source>
</evidence>
<feature type="domain" description="Glycosyltransferase subfamily 4-like N-terminal" evidence="5">
    <location>
        <begin position="74"/>
        <end position="188"/>
    </location>
</feature>
<protein>
    <submittedName>
        <fullName evidence="6">Glycosyl transferase, group 1</fullName>
    </submittedName>
</protein>